<dbReference type="EMBL" id="VXIV02003364">
    <property type="protein sequence ID" value="KAF6017763.1"/>
    <property type="molecule type" value="Genomic_DNA"/>
</dbReference>
<accession>A0A7J7IV16</accession>
<organism evidence="1 2">
    <name type="scientific">Bugula neritina</name>
    <name type="common">Brown bryozoan</name>
    <name type="synonym">Sertularia neritina</name>
    <dbReference type="NCBI Taxonomy" id="10212"/>
    <lineage>
        <taxon>Eukaryota</taxon>
        <taxon>Metazoa</taxon>
        <taxon>Spiralia</taxon>
        <taxon>Lophotrochozoa</taxon>
        <taxon>Bryozoa</taxon>
        <taxon>Gymnolaemata</taxon>
        <taxon>Cheilostomatida</taxon>
        <taxon>Flustrina</taxon>
        <taxon>Buguloidea</taxon>
        <taxon>Bugulidae</taxon>
        <taxon>Bugula</taxon>
    </lineage>
</organism>
<comment type="caution">
    <text evidence="1">The sequence shown here is derived from an EMBL/GenBank/DDBJ whole genome shotgun (WGS) entry which is preliminary data.</text>
</comment>
<dbReference type="Pfam" id="PF15011">
    <property type="entry name" value="CA109-like"/>
    <property type="match status" value="1"/>
</dbReference>
<evidence type="ECO:0000313" key="1">
    <source>
        <dbReference type="EMBL" id="KAF6017763.1"/>
    </source>
</evidence>
<dbReference type="AlphaFoldDB" id="A0A7J7IV16"/>
<sequence length="186" mass="20685">MLKVADKYLSAVKFTAGLIAQVANLGEQLQAVEVVSSSSHVIHVKHPDVAVKLSSCIQGNIMTLATDIQSKIENLKALRNQSQSLVTKVQFQLDNNRDSDIRQLSLRTETQPSVTDIALWTETLYNLMNEDFESRLLLFATWTPSNAKKVLDFCTQWSATQILLHLLQILGAIASFCSKNPESILL</sequence>
<evidence type="ECO:0000313" key="2">
    <source>
        <dbReference type="Proteomes" id="UP000593567"/>
    </source>
</evidence>
<keyword evidence="2" id="KW-1185">Reference proteome</keyword>
<gene>
    <name evidence="1" type="ORF">EB796_023964</name>
</gene>
<name>A0A7J7IV16_BUGNE</name>
<reference evidence="1" key="1">
    <citation type="submission" date="2020-06" db="EMBL/GenBank/DDBJ databases">
        <title>Draft genome of Bugula neritina, a colonial animal packing powerful symbionts and potential medicines.</title>
        <authorList>
            <person name="Rayko M."/>
        </authorList>
    </citation>
    <scope>NUCLEOTIDE SEQUENCE [LARGE SCALE GENOMIC DNA]</scope>
    <source>
        <strain evidence="1">Kwan_BN1</strain>
    </source>
</reference>
<dbReference type="InterPro" id="IPR029159">
    <property type="entry name" value="CA109-like"/>
</dbReference>
<dbReference type="Proteomes" id="UP000593567">
    <property type="component" value="Unassembled WGS sequence"/>
</dbReference>
<protein>
    <submittedName>
        <fullName evidence="1">Uncharacterized protein</fullName>
    </submittedName>
</protein>
<proteinExistence type="predicted"/>